<protein>
    <submittedName>
        <fullName evidence="3">EF hand domain-containing protein</fullName>
    </submittedName>
</protein>
<keyword evidence="4" id="KW-1185">Reference proteome</keyword>
<dbReference type="PROSITE" id="PS00018">
    <property type="entry name" value="EF_HAND_1"/>
    <property type="match status" value="2"/>
</dbReference>
<evidence type="ECO:0000259" key="2">
    <source>
        <dbReference type="PROSITE" id="PS50222"/>
    </source>
</evidence>
<feature type="region of interest" description="Disordered" evidence="1">
    <location>
        <begin position="33"/>
        <end position="68"/>
    </location>
</feature>
<dbReference type="Proteomes" id="UP000266568">
    <property type="component" value="Unassembled WGS sequence"/>
</dbReference>
<feature type="region of interest" description="Disordered" evidence="1">
    <location>
        <begin position="127"/>
        <end position="147"/>
    </location>
</feature>
<dbReference type="OrthoDB" id="7391686at2"/>
<sequence length="147" mass="16127">MWRILAGGGAVLLLGMAGVFLFGSRAAAPVLPPAPPPDAIAPPAPLPSKAPEANEKTREQKRFDRYDKDRDDIITRDELLAPRRKAYAKLDTDHDGRLSFEEWAIATSERFAHADADKSGKLTRAEFATTRRKTKPKPKCVCSEGGE</sequence>
<dbReference type="Gene3D" id="1.10.238.10">
    <property type="entry name" value="EF-hand"/>
    <property type="match status" value="1"/>
</dbReference>
<name>A0A397NGQ7_9SPHN</name>
<accession>A0A397NGQ7</accession>
<evidence type="ECO:0000313" key="3">
    <source>
        <dbReference type="EMBL" id="RIA36680.1"/>
    </source>
</evidence>
<dbReference type="RefSeq" id="WP_119037394.1">
    <property type="nucleotide sequence ID" value="NZ_QXDC01000005.1"/>
</dbReference>
<feature type="compositionally biased region" description="Basic and acidic residues" evidence="1">
    <location>
        <begin position="52"/>
        <end position="68"/>
    </location>
</feature>
<dbReference type="AlphaFoldDB" id="A0A397NGQ7"/>
<dbReference type="InterPro" id="IPR011992">
    <property type="entry name" value="EF-hand-dom_pair"/>
</dbReference>
<evidence type="ECO:0000256" key="1">
    <source>
        <dbReference type="SAM" id="MobiDB-lite"/>
    </source>
</evidence>
<dbReference type="InterPro" id="IPR002048">
    <property type="entry name" value="EF_hand_dom"/>
</dbReference>
<gene>
    <name evidence="3" type="ORF">DFR49_3964</name>
</gene>
<dbReference type="PROSITE" id="PS50222">
    <property type="entry name" value="EF_HAND_2"/>
    <property type="match status" value="1"/>
</dbReference>
<evidence type="ECO:0000313" key="4">
    <source>
        <dbReference type="Proteomes" id="UP000266568"/>
    </source>
</evidence>
<dbReference type="SUPFAM" id="SSF47473">
    <property type="entry name" value="EF-hand"/>
    <property type="match status" value="1"/>
</dbReference>
<dbReference type="GO" id="GO:0005509">
    <property type="term" value="F:calcium ion binding"/>
    <property type="evidence" value="ECO:0007669"/>
    <property type="project" value="InterPro"/>
</dbReference>
<proteinExistence type="predicted"/>
<comment type="caution">
    <text evidence="3">The sequence shown here is derived from an EMBL/GenBank/DDBJ whole genome shotgun (WGS) entry which is preliminary data.</text>
</comment>
<organism evidence="3 4">
    <name type="scientific">Hephaestia caeni</name>
    <dbReference type="NCBI Taxonomy" id="645617"/>
    <lineage>
        <taxon>Bacteria</taxon>
        <taxon>Pseudomonadati</taxon>
        <taxon>Pseudomonadota</taxon>
        <taxon>Alphaproteobacteria</taxon>
        <taxon>Sphingomonadales</taxon>
        <taxon>Sphingomonadaceae</taxon>
        <taxon>Hephaestia</taxon>
    </lineage>
</organism>
<reference evidence="3 4" key="1">
    <citation type="submission" date="2018-08" db="EMBL/GenBank/DDBJ databases">
        <title>Genomic Encyclopedia of Type Strains, Phase IV (KMG-IV): sequencing the most valuable type-strain genomes for metagenomic binning, comparative biology and taxonomic classification.</title>
        <authorList>
            <person name="Goeker M."/>
        </authorList>
    </citation>
    <scope>NUCLEOTIDE SEQUENCE [LARGE SCALE GENOMIC DNA]</scope>
    <source>
        <strain evidence="3 4">DSM 25527</strain>
    </source>
</reference>
<feature type="domain" description="EF-hand" evidence="2">
    <location>
        <begin position="78"/>
        <end position="113"/>
    </location>
</feature>
<dbReference type="InterPro" id="IPR018247">
    <property type="entry name" value="EF_Hand_1_Ca_BS"/>
</dbReference>
<dbReference type="EMBL" id="QXDC01000005">
    <property type="protein sequence ID" value="RIA36680.1"/>
    <property type="molecule type" value="Genomic_DNA"/>
</dbReference>
<dbReference type="Pfam" id="PF13202">
    <property type="entry name" value="EF-hand_5"/>
    <property type="match status" value="2"/>
</dbReference>
<feature type="compositionally biased region" description="Pro residues" evidence="1">
    <location>
        <begin position="33"/>
        <end position="48"/>
    </location>
</feature>